<evidence type="ECO:0000313" key="2">
    <source>
        <dbReference type="EMBL" id="CAD8464722.1"/>
    </source>
</evidence>
<dbReference type="SUPFAM" id="SSF49562">
    <property type="entry name" value="C2 domain (Calcium/lipid-binding domain, CaLB)"/>
    <property type="match status" value="1"/>
</dbReference>
<evidence type="ECO:0000259" key="1">
    <source>
        <dbReference type="PROSITE" id="PS50004"/>
    </source>
</evidence>
<accession>A0A7S0H7J5</accession>
<feature type="domain" description="C2" evidence="1">
    <location>
        <begin position="8"/>
        <end position="170"/>
    </location>
</feature>
<dbReference type="SUPFAM" id="SSF53254">
    <property type="entry name" value="Phosphoglycerate mutase-like"/>
    <property type="match status" value="1"/>
</dbReference>
<dbReference type="Pfam" id="PF00168">
    <property type="entry name" value="C2"/>
    <property type="match status" value="1"/>
</dbReference>
<dbReference type="EMBL" id="HBEM01034633">
    <property type="protein sequence ID" value="CAD8464722.1"/>
    <property type="molecule type" value="Transcribed_RNA"/>
</dbReference>
<dbReference type="InterPro" id="IPR029033">
    <property type="entry name" value="His_PPase_superfam"/>
</dbReference>
<sequence>MGAVECCSRRGPNFKKFPKNRHGGRPFYIHLKGGINIPKGRKGYSAGHGSPPSPFVVMWVDEGESKGRFEDEAEDSVMQVKIEKGEGKIVSIKVPISRTQVWPPRDNCVTPVWNTTKPVEAFKRHRNDKIHIALMDYSHSSREDIIAYTVIRAAFLHEGQEQTIQIPLAYKPMPFFPANILLTLKLDKEPPLKKTIFFVRHGKSIWNKAQERDLGMSAMFSEDHGLHQEGIVQCEALRKSIRDCLDGEYKSDSKRDEYIKKFLNAELILCSPLSRCLQTAVVGFQDHPLIQKVDHIEKETAAKSENNVKSRSPIQLISSVREQRNFGSKDCVSKYKGAEILRYSQEHISKYYGPDAKKPYFLKSKQRNSLRFSCFDIVDASEPSHKWWDKELEGSTRFDSRIRQFVEHIQFCMEKTIIVVGHSLWIRHFLRRHMTENAVNYEPKLTTHKIGNCGVIACDIEFGAAPEEDGDDLQIIKCERLFNSKFENINLRQRVCTSGRPKHFEHTRLQYFADDRAFESQYETASRRN</sequence>
<protein>
    <recommendedName>
        <fullName evidence="1">C2 domain-containing protein</fullName>
    </recommendedName>
</protein>
<dbReference type="CDD" id="cd07067">
    <property type="entry name" value="HP_PGM_like"/>
    <property type="match status" value="1"/>
</dbReference>
<dbReference type="InterPro" id="IPR013078">
    <property type="entry name" value="His_Pase_superF_clade-1"/>
</dbReference>
<dbReference type="PANTHER" id="PTHR48100:SF33">
    <property type="entry name" value="PEPTIDASE S54 RHOMBOID DOMAIN-CONTAINING PROTEIN"/>
    <property type="match status" value="1"/>
</dbReference>
<organism evidence="2">
    <name type="scientific">Amorphochlora amoebiformis</name>
    <dbReference type="NCBI Taxonomy" id="1561963"/>
    <lineage>
        <taxon>Eukaryota</taxon>
        <taxon>Sar</taxon>
        <taxon>Rhizaria</taxon>
        <taxon>Cercozoa</taxon>
        <taxon>Chlorarachniophyceae</taxon>
        <taxon>Amorphochlora</taxon>
    </lineage>
</organism>
<dbReference type="SMART" id="SM00855">
    <property type="entry name" value="PGAM"/>
    <property type="match status" value="1"/>
</dbReference>
<reference evidence="2" key="1">
    <citation type="submission" date="2021-01" db="EMBL/GenBank/DDBJ databases">
        <authorList>
            <person name="Corre E."/>
            <person name="Pelletier E."/>
            <person name="Niang G."/>
            <person name="Scheremetjew M."/>
            <person name="Finn R."/>
            <person name="Kale V."/>
            <person name="Holt S."/>
            <person name="Cochrane G."/>
            <person name="Meng A."/>
            <person name="Brown T."/>
            <person name="Cohen L."/>
        </authorList>
    </citation>
    <scope>NUCLEOTIDE SEQUENCE</scope>
    <source>
        <strain evidence="2">CCMP2058</strain>
    </source>
</reference>
<dbReference type="GO" id="GO:0016791">
    <property type="term" value="F:phosphatase activity"/>
    <property type="evidence" value="ECO:0007669"/>
    <property type="project" value="TreeGrafter"/>
</dbReference>
<dbReference type="Gene3D" id="3.40.50.1240">
    <property type="entry name" value="Phosphoglycerate mutase-like"/>
    <property type="match status" value="1"/>
</dbReference>
<dbReference type="InterPro" id="IPR050275">
    <property type="entry name" value="PGM_Phosphatase"/>
</dbReference>
<dbReference type="PROSITE" id="PS50004">
    <property type="entry name" value="C2"/>
    <property type="match status" value="1"/>
</dbReference>
<dbReference type="InterPro" id="IPR000008">
    <property type="entry name" value="C2_dom"/>
</dbReference>
<dbReference type="Gene3D" id="2.60.40.150">
    <property type="entry name" value="C2 domain"/>
    <property type="match status" value="1"/>
</dbReference>
<dbReference type="InterPro" id="IPR035892">
    <property type="entry name" value="C2_domain_sf"/>
</dbReference>
<gene>
    <name evidence="2" type="ORF">LAMO00422_LOCUS23689</name>
</gene>
<proteinExistence type="predicted"/>
<dbReference type="AlphaFoldDB" id="A0A7S0H7J5"/>
<dbReference type="PANTHER" id="PTHR48100">
    <property type="entry name" value="BROAD-SPECIFICITY PHOSPHATASE YOR283W-RELATED"/>
    <property type="match status" value="1"/>
</dbReference>
<dbReference type="GO" id="GO:0005829">
    <property type="term" value="C:cytosol"/>
    <property type="evidence" value="ECO:0007669"/>
    <property type="project" value="TreeGrafter"/>
</dbReference>
<name>A0A7S0H7J5_9EUKA</name>